<accession>A0ACB0KNH1</accession>
<evidence type="ECO:0000313" key="2">
    <source>
        <dbReference type="Proteomes" id="UP001177021"/>
    </source>
</evidence>
<comment type="caution">
    <text evidence="1">The sequence shown here is derived from an EMBL/GenBank/DDBJ whole genome shotgun (WGS) entry which is preliminary data.</text>
</comment>
<reference evidence="1" key="1">
    <citation type="submission" date="2023-10" db="EMBL/GenBank/DDBJ databases">
        <authorList>
            <person name="Rodriguez Cubillos JULIANA M."/>
            <person name="De Vega J."/>
        </authorList>
    </citation>
    <scope>NUCLEOTIDE SEQUENCE</scope>
</reference>
<dbReference type="EMBL" id="CASHSV030000311">
    <property type="protein sequence ID" value="CAJ2657464.1"/>
    <property type="molecule type" value="Genomic_DNA"/>
</dbReference>
<protein>
    <submittedName>
        <fullName evidence="1">Uncharacterized protein</fullName>
    </submittedName>
</protein>
<organism evidence="1 2">
    <name type="scientific">Trifolium pratense</name>
    <name type="common">Red clover</name>
    <dbReference type="NCBI Taxonomy" id="57577"/>
    <lineage>
        <taxon>Eukaryota</taxon>
        <taxon>Viridiplantae</taxon>
        <taxon>Streptophyta</taxon>
        <taxon>Embryophyta</taxon>
        <taxon>Tracheophyta</taxon>
        <taxon>Spermatophyta</taxon>
        <taxon>Magnoliopsida</taxon>
        <taxon>eudicotyledons</taxon>
        <taxon>Gunneridae</taxon>
        <taxon>Pentapetalae</taxon>
        <taxon>rosids</taxon>
        <taxon>fabids</taxon>
        <taxon>Fabales</taxon>
        <taxon>Fabaceae</taxon>
        <taxon>Papilionoideae</taxon>
        <taxon>50 kb inversion clade</taxon>
        <taxon>NPAAA clade</taxon>
        <taxon>Hologalegina</taxon>
        <taxon>IRL clade</taxon>
        <taxon>Trifolieae</taxon>
        <taxon>Trifolium</taxon>
    </lineage>
</organism>
<dbReference type="Proteomes" id="UP001177021">
    <property type="component" value="Unassembled WGS sequence"/>
</dbReference>
<keyword evidence="2" id="KW-1185">Reference proteome</keyword>
<gene>
    <name evidence="1" type="ORF">MILVUS5_LOCUS24039</name>
</gene>
<proteinExistence type="predicted"/>
<evidence type="ECO:0000313" key="1">
    <source>
        <dbReference type="EMBL" id="CAJ2657464.1"/>
    </source>
</evidence>
<sequence length="356" mass="40860">MNTSEFDGNAAFAGGMPSQITQGADDSTSKELIVNVTKDTVIDCYNYVNYVCIIGRLFDLIFLFKDQEPKKKAREIKLTTSLKTVASLGLSDEKKLIMEKSIFSKFLQVKSRRESSATLISGLCNLYNPESKKFVMNNNASLFFCIREVVDVLGIENTGTDYFFPTEKSRHDKFLQEVREIANLDGKQLTTANLKSKLKDMPVDDDESRLCFRKLISFFIVDQFLVCSGDPKKPAGKSWGPVQDIDVFDKINWAKIVFEHTCDSITHLKNLMCSQPNKQHYFRGFAPILETIVYERIPSIRPQILEKFSDLLIEKYSKYTSNEKSNSISIMIKYKIEQKDKMINLFIELRKEMLIN</sequence>
<name>A0ACB0KNH1_TRIPR</name>